<evidence type="ECO:0000256" key="7">
    <source>
        <dbReference type="ARBA" id="ARBA00023125"/>
    </source>
</evidence>
<evidence type="ECO:0000313" key="13">
    <source>
        <dbReference type="Proteomes" id="UP000028999"/>
    </source>
</evidence>
<dbReference type="SUPFAM" id="SSF57667">
    <property type="entry name" value="beta-beta-alpha zinc fingers"/>
    <property type="match status" value="1"/>
</dbReference>
<name>A0A078HLL6_BRANA</name>
<dbReference type="Gramene" id="CDY38777">
    <property type="protein sequence ID" value="CDY38777"/>
    <property type="gene ID" value="GSBRNA2T00066574001"/>
</dbReference>
<keyword evidence="9" id="KW-0539">Nucleus</keyword>
<dbReference type="InterPro" id="IPR003656">
    <property type="entry name" value="Znf_BED"/>
</dbReference>
<keyword evidence="3" id="KW-0479">Metal-binding</keyword>
<evidence type="ECO:0000259" key="11">
    <source>
        <dbReference type="PROSITE" id="PS50808"/>
    </source>
</evidence>
<keyword evidence="7" id="KW-0238">DNA-binding</keyword>
<evidence type="ECO:0000256" key="2">
    <source>
        <dbReference type="ARBA" id="ARBA00011738"/>
    </source>
</evidence>
<dbReference type="STRING" id="3708.A0A078HLL6"/>
<comment type="subunit">
    <text evidence="2">Homodimer.</text>
</comment>
<dbReference type="GO" id="GO:0003677">
    <property type="term" value="F:DNA binding"/>
    <property type="evidence" value="ECO:0007669"/>
    <property type="project" value="UniProtKB-KW"/>
</dbReference>
<dbReference type="Pfam" id="PF05699">
    <property type="entry name" value="Dimer_Tnp_hAT"/>
    <property type="match status" value="1"/>
</dbReference>
<dbReference type="PROSITE" id="PS50808">
    <property type="entry name" value="ZF_BED"/>
    <property type="match status" value="1"/>
</dbReference>
<dbReference type="GO" id="GO:0005634">
    <property type="term" value="C:nucleus"/>
    <property type="evidence" value="ECO:0007669"/>
    <property type="project" value="UniProtKB-SubCell"/>
</dbReference>
<dbReference type="Proteomes" id="UP000028999">
    <property type="component" value="Unassembled WGS sequence"/>
</dbReference>
<evidence type="ECO:0000256" key="1">
    <source>
        <dbReference type="ARBA" id="ARBA00004123"/>
    </source>
</evidence>
<dbReference type="InterPro" id="IPR012337">
    <property type="entry name" value="RNaseH-like_sf"/>
</dbReference>
<keyword evidence="5" id="KW-0862">Zinc</keyword>
<dbReference type="GO" id="GO:0008270">
    <property type="term" value="F:zinc ion binding"/>
    <property type="evidence" value="ECO:0007669"/>
    <property type="project" value="UniProtKB-KW"/>
</dbReference>
<dbReference type="SMART" id="SM00614">
    <property type="entry name" value="ZnF_BED"/>
    <property type="match status" value="1"/>
</dbReference>
<dbReference type="PANTHER" id="PTHR46481">
    <property type="entry name" value="ZINC FINGER BED DOMAIN-CONTAINING PROTEIN 4"/>
    <property type="match status" value="1"/>
</dbReference>
<evidence type="ECO:0000256" key="9">
    <source>
        <dbReference type="ARBA" id="ARBA00023242"/>
    </source>
</evidence>
<dbReference type="InterPro" id="IPR008906">
    <property type="entry name" value="HATC_C_dom"/>
</dbReference>
<keyword evidence="8" id="KW-0804">Transcription</keyword>
<dbReference type="PaxDb" id="3708-A0A078HLL6"/>
<evidence type="ECO:0000256" key="5">
    <source>
        <dbReference type="ARBA" id="ARBA00022833"/>
    </source>
</evidence>
<evidence type="ECO:0000313" key="12">
    <source>
        <dbReference type="EMBL" id="CDY38777.1"/>
    </source>
</evidence>
<dbReference type="SUPFAM" id="SSF53098">
    <property type="entry name" value="Ribonuclease H-like"/>
    <property type="match status" value="1"/>
</dbReference>
<dbReference type="Pfam" id="PF14372">
    <property type="entry name" value="hAT-like_RNase-H"/>
    <property type="match status" value="1"/>
</dbReference>
<proteinExistence type="predicted"/>
<protein>
    <submittedName>
        <fullName evidence="12">BnaA07g28490D protein</fullName>
    </submittedName>
</protein>
<dbReference type="AlphaFoldDB" id="A0A078HLL6"/>
<keyword evidence="13" id="KW-1185">Reference proteome</keyword>
<comment type="subcellular location">
    <subcellularLocation>
        <location evidence="1">Nucleus</location>
    </subcellularLocation>
</comment>
<dbReference type="PANTHER" id="PTHR46481:SF11">
    <property type="entry name" value="ZINC FINGER BED DOMAIN-CONTAINING PROTEIN RICESLEEPER 2-LIKE"/>
    <property type="match status" value="1"/>
</dbReference>
<accession>A0A078HLL6</accession>
<evidence type="ECO:0000256" key="6">
    <source>
        <dbReference type="ARBA" id="ARBA00023015"/>
    </source>
</evidence>
<dbReference type="InterPro" id="IPR052035">
    <property type="entry name" value="ZnF_BED_domain_contain"/>
</dbReference>
<evidence type="ECO:0000256" key="4">
    <source>
        <dbReference type="ARBA" id="ARBA00022771"/>
    </source>
</evidence>
<reference evidence="12 13" key="1">
    <citation type="journal article" date="2014" name="Science">
        <title>Plant genetics. Early allopolyploid evolution in the post-Neolithic Brassica napus oilseed genome.</title>
        <authorList>
            <person name="Chalhoub B."/>
            <person name="Denoeud F."/>
            <person name="Liu S."/>
            <person name="Parkin I.A."/>
            <person name="Tang H."/>
            <person name="Wang X."/>
            <person name="Chiquet J."/>
            <person name="Belcram H."/>
            <person name="Tong C."/>
            <person name="Samans B."/>
            <person name="Correa M."/>
            <person name="Da Silva C."/>
            <person name="Just J."/>
            <person name="Falentin C."/>
            <person name="Koh C.S."/>
            <person name="Le Clainche I."/>
            <person name="Bernard M."/>
            <person name="Bento P."/>
            <person name="Noel B."/>
            <person name="Labadie K."/>
            <person name="Alberti A."/>
            <person name="Charles M."/>
            <person name="Arnaud D."/>
            <person name="Guo H."/>
            <person name="Daviaud C."/>
            <person name="Alamery S."/>
            <person name="Jabbari K."/>
            <person name="Zhao M."/>
            <person name="Edger P.P."/>
            <person name="Chelaifa H."/>
            <person name="Tack D."/>
            <person name="Lassalle G."/>
            <person name="Mestiri I."/>
            <person name="Schnel N."/>
            <person name="Le Paslier M.C."/>
            <person name="Fan G."/>
            <person name="Renault V."/>
            <person name="Bayer P.E."/>
            <person name="Golicz A.A."/>
            <person name="Manoli S."/>
            <person name="Lee T.H."/>
            <person name="Thi V.H."/>
            <person name="Chalabi S."/>
            <person name="Hu Q."/>
            <person name="Fan C."/>
            <person name="Tollenaere R."/>
            <person name="Lu Y."/>
            <person name="Battail C."/>
            <person name="Shen J."/>
            <person name="Sidebottom C.H."/>
            <person name="Wang X."/>
            <person name="Canaguier A."/>
            <person name="Chauveau A."/>
            <person name="Berard A."/>
            <person name="Deniot G."/>
            <person name="Guan M."/>
            <person name="Liu Z."/>
            <person name="Sun F."/>
            <person name="Lim Y.P."/>
            <person name="Lyons E."/>
            <person name="Town C.D."/>
            <person name="Bancroft I."/>
            <person name="Wang X."/>
            <person name="Meng J."/>
            <person name="Ma J."/>
            <person name="Pires J.C."/>
            <person name="King G.J."/>
            <person name="Brunel D."/>
            <person name="Delourme R."/>
            <person name="Renard M."/>
            <person name="Aury J.M."/>
            <person name="Adams K.L."/>
            <person name="Batley J."/>
            <person name="Snowdon R.J."/>
            <person name="Tost J."/>
            <person name="Edwards D."/>
            <person name="Zhou Y."/>
            <person name="Hua W."/>
            <person name="Sharpe A.G."/>
            <person name="Paterson A.H."/>
            <person name="Guan C."/>
            <person name="Wincker P."/>
        </authorList>
    </citation>
    <scope>NUCLEOTIDE SEQUENCE [LARGE SCALE GENOMIC DNA]</scope>
    <source>
        <strain evidence="13">cv. Darmor-bzh</strain>
    </source>
</reference>
<organism evidence="12 13">
    <name type="scientific">Brassica napus</name>
    <name type="common">Rape</name>
    <dbReference type="NCBI Taxonomy" id="3708"/>
    <lineage>
        <taxon>Eukaryota</taxon>
        <taxon>Viridiplantae</taxon>
        <taxon>Streptophyta</taxon>
        <taxon>Embryophyta</taxon>
        <taxon>Tracheophyta</taxon>
        <taxon>Spermatophyta</taxon>
        <taxon>Magnoliopsida</taxon>
        <taxon>eudicotyledons</taxon>
        <taxon>Gunneridae</taxon>
        <taxon>Pentapetalae</taxon>
        <taxon>rosids</taxon>
        <taxon>malvids</taxon>
        <taxon>Brassicales</taxon>
        <taxon>Brassicaceae</taxon>
        <taxon>Brassiceae</taxon>
        <taxon>Brassica</taxon>
    </lineage>
</organism>
<evidence type="ECO:0000256" key="3">
    <source>
        <dbReference type="ARBA" id="ARBA00022723"/>
    </source>
</evidence>
<keyword evidence="4 10" id="KW-0863">Zinc-finger</keyword>
<dbReference type="EMBL" id="LK032432">
    <property type="protein sequence ID" value="CDY38777.1"/>
    <property type="molecule type" value="Genomic_DNA"/>
</dbReference>
<keyword evidence="6" id="KW-0805">Transcription regulation</keyword>
<dbReference type="InterPro" id="IPR025525">
    <property type="entry name" value="hAT-like_transposase_RNase-H"/>
</dbReference>
<evidence type="ECO:0000256" key="10">
    <source>
        <dbReference type="PROSITE-ProRule" id="PRU00027"/>
    </source>
</evidence>
<evidence type="ECO:0000256" key="8">
    <source>
        <dbReference type="ARBA" id="ARBA00023163"/>
    </source>
</evidence>
<dbReference type="GO" id="GO:0046983">
    <property type="term" value="F:protein dimerization activity"/>
    <property type="evidence" value="ECO:0007669"/>
    <property type="project" value="InterPro"/>
</dbReference>
<gene>
    <name evidence="12" type="primary">BnaA07g28490D</name>
    <name evidence="12" type="ORF">GSBRNA2T00066574001</name>
</gene>
<dbReference type="OMA" id="DKYLHET"/>
<sequence length="638" mass="73968">MIINEMDLSDAVIVKSSKLKSAVWNDFDKVRKGEIHVAICRHCKKRLSGSSASGTSHLRNHLIRCKRRASCNETTPLELAIVDQTKHEHSDASVINSGLDQRRSRFDLARMIILHGYPLTMVEDVGFRVFLRNLQPLFEPVVFERVESDCMEIYAKEKHKIFEDLDKLPGKISISVDVWNGGGGSDDSDEFLCLSAHYIDETWELRKRVLNFFMVDPSHTDVMLAEVVITCLMEWDIDRKLFSMASNRTPPFGENVANKIRDRLSQNKFLYCNGQLFDVSCGVYVINQMAQESLQSCFETINKIRESIRCVKSSEFIQESFDERRDLCIDDSARWDTTCTMLEIALEQKNVFSLMKQRDPDSCVSCPSDLEWERLETVVGFLRVFVQVTNTFTKSSNSCLTANIYFPEICDIHLRLIEWNKSPDGFISSLAVTMRKRFDEFWNRNHRVLAIATILDPRFKMKLVEYYYPLFYDSSASEFIEDISEYTRALYNEHSVGSLLASSDQALDWQENHHHHHHHHQHEDRLREFDKYINETTTSPGQDSKSDLEKYLEEPLFPRNSDFDILNWWKVHTPKYPILSMVARNVLAVPMSNVSSEEDAFESSPKRRISDTWCSLRPSTVQALMCAQDWIRSELESS</sequence>
<dbReference type="Pfam" id="PF02892">
    <property type="entry name" value="zf-BED"/>
    <property type="match status" value="1"/>
</dbReference>
<dbReference type="InterPro" id="IPR036236">
    <property type="entry name" value="Znf_C2H2_sf"/>
</dbReference>
<feature type="domain" description="BED-type" evidence="11">
    <location>
        <begin position="18"/>
        <end position="94"/>
    </location>
</feature>